<proteinExistence type="predicted"/>
<evidence type="ECO:0008006" key="5">
    <source>
        <dbReference type="Google" id="ProtNLM"/>
    </source>
</evidence>
<feature type="compositionally biased region" description="Basic and acidic residues" evidence="1">
    <location>
        <begin position="313"/>
        <end position="322"/>
    </location>
</feature>
<accession>A0ABP6V879</accession>
<dbReference type="EMBL" id="BAABBB010000009">
    <property type="protein sequence ID" value="GAA3528663.1"/>
    <property type="molecule type" value="Genomic_DNA"/>
</dbReference>
<gene>
    <name evidence="3" type="ORF">GCM10022263_16560</name>
</gene>
<evidence type="ECO:0000256" key="1">
    <source>
        <dbReference type="SAM" id="MobiDB-lite"/>
    </source>
</evidence>
<reference evidence="4" key="1">
    <citation type="journal article" date="2019" name="Int. J. Syst. Evol. Microbiol.">
        <title>The Global Catalogue of Microorganisms (GCM) 10K type strain sequencing project: providing services to taxonomists for standard genome sequencing and annotation.</title>
        <authorList>
            <consortium name="The Broad Institute Genomics Platform"/>
            <consortium name="The Broad Institute Genome Sequencing Center for Infectious Disease"/>
            <person name="Wu L."/>
            <person name="Ma J."/>
        </authorList>
    </citation>
    <scope>NUCLEOTIDE SEQUENCE [LARGE SCALE GENOMIC DNA]</scope>
    <source>
        <strain evidence="4">JCM 17460</strain>
    </source>
</reference>
<name>A0ABP6V879_9ACTN</name>
<feature type="chain" id="PRO_5046848520" description="Septum formation-related domain-containing protein" evidence="2">
    <location>
        <begin position="23"/>
        <end position="322"/>
    </location>
</feature>
<feature type="signal peptide" evidence="2">
    <location>
        <begin position="1"/>
        <end position="22"/>
    </location>
</feature>
<organism evidence="3 4">
    <name type="scientific">Nocardioides daeguensis</name>
    <dbReference type="NCBI Taxonomy" id="908359"/>
    <lineage>
        <taxon>Bacteria</taxon>
        <taxon>Bacillati</taxon>
        <taxon>Actinomycetota</taxon>
        <taxon>Actinomycetes</taxon>
        <taxon>Propionibacteriales</taxon>
        <taxon>Nocardioidaceae</taxon>
        <taxon>Nocardioides</taxon>
    </lineage>
</organism>
<comment type="caution">
    <text evidence="3">The sequence shown here is derived from an EMBL/GenBank/DDBJ whole genome shotgun (WGS) entry which is preliminary data.</text>
</comment>
<keyword evidence="2" id="KW-0732">Signal</keyword>
<protein>
    <recommendedName>
        <fullName evidence="5">Septum formation-related domain-containing protein</fullName>
    </recommendedName>
</protein>
<evidence type="ECO:0000313" key="4">
    <source>
        <dbReference type="Proteomes" id="UP001500301"/>
    </source>
</evidence>
<sequence>MHTPLRLAAAVVALVLPGGLVACSPDDRPVDPDPSASTPLDVRNPDPATEYDGWSAVDVCRLLQGAGSRTGLDMVDPQADPDAVTGPGCVADTAGIGTVRASVLVPFRADALRGAGYERVTFDGAAGWQRAPGGGGCEVLLPTSTSRGVVLELDDSDACGTLDQLAGGVVALIGEDPRAVDRTTGPPPACQLLVPVAAPQYADATATYCAIDGGPSLVLTADPSRPSGDELVRRAERTIAGRSVSLREMRPTTRTYAKGRRECVGVWEVPGPGRPSYAKLSGASCRDVAAMARTIVPASLLTGRPPSTTAPFYRDDEAVPGE</sequence>
<dbReference type="PROSITE" id="PS51257">
    <property type="entry name" value="PROKAR_LIPOPROTEIN"/>
    <property type="match status" value="1"/>
</dbReference>
<feature type="region of interest" description="Disordered" evidence="1">
    <location>
        <begin position="24"/>
        <end position="48"/>
    </location>
</feature>
<feature type="region of interest" description="Disordered" evidence="1">
    <location>
        <begin position="303"/>
        <end position="322"/>
    </location>
</feature>
<evidence type="ECO:0000256" key="2">
    <source>
        <dbReference type="SAM" id="SignalP"/>
    </source>
</evidence>
<evidence type="ECO:0000313" key="3">
    <source>
        <dbReference type="EMBL" id="GAA3528663.1"/>
    </source>
</evidence>
<dbReference type="RefSeq" id="WP_218233249.1">
    <property type="nucleotide sequence ID" value="NZ_BAABBB010000009.1"/>
</dbReference>
<dbReference type="Proteomes" id="UP001500301">
    <property type="component" value="Unassembled WGS sequence"/>
</dbReference>
<keyword evidence="4" id="KW-1185">Reference proteome</keyword>